<accession>A0A9E7ZQR0</accession>
<sequence>MTYVLDNADVLPVPVQAGAKTRADKPGLMQRFYAALVVSRARSAARELRARNLLVNEAEIVLGGFPSATLSSDVSLPFSR</sequence>
<organism evidence="1">
    <name type="scientific">Bosea sp. NBC_00436</name>
    <dbReference type="NCBI Taxonomy" id="2969620"/>
    <lineage>
        <taxon>Bacteria</taxon>
        <taxon>Pseudomonadati</taxon>
        <taxon>Pseudomonadota</taxon>
        <taxon>Alphaproteobacteria</taxon>
        <taxon>Hyphomicrobiales</taxon>
        <taxon>Boseaceae</taxon>
        <taxon>Bosea</taxon>
    </lineage>
</organism>
<proteinExistence type="predicted"/>
<dbReference type="EMBL" id="CP102774">
    <property type="protein sequence ID" value="UZF89643.1"/>
    <property type="molecule type" value="Genomic_DNA"/>
</dbReference>
<gene>
    <name evidence="1" type="ORF">NWE54_13035</name>
</gene>
<name>A0A9E7ZQR0_9HYPH</name>
<dbReference type="AlphaFoldDB" id="A0A9E7ZQR0"/>
<reference evidence="1" key="1">
    <citation type="submission" date="2022-08" db="EMBL/GenBank/DDBJ databases">
        <title>Complete Genome Sequences of 2 Bosea sp. soil isolates.</title>
        <authorList>
            <person name="Alvarez Arevalo M."/>
            <person name="Sterndorff E.B."/>
            <person name="Faurdal D."/>
            <person name="Joergensen T.S."/>
            <person name="Weber T."/>
        </authorList>
    </citation>
    <scope>NUCLEOTIDE SEQUENCE</scope>
    <source>
        <strain evidence="1">NBC_00436</strain>
    </source>
</reference>
<evidence type="ECO:0000313" key="1">
    <source>
        <dbReference type="EMBL" id="UZF89643.1"/>
    </source>
</evidence>
<protein>
    <submittedName>
        <fullName evidence="1">Uncharacterized protein</fullName>
    </submittedName>
</protein>